<feature type="region of interest" description="Disordered" evidence="1">
    <location>
        <begin position="115"/>
        <end position="144"/>
    </location>
</feature>
<feature type="region of interest" description="Disordered" evidence="1">
    <location>
        <begin position="256"/>
        <end position="292"/>
    </location>
</feature>
<protein>
    <submittedName>
        <fullName evidence="2">Uncharacterized protein</fullName>
    </submittedName>
</protein>
<dbReference type="Proteomes" id="UP000604046">
    <property type="component" value="Unassembled WGS sequence"/>
</dbReference>
<comment type="caution">
    <text evidence="2">The sequence shown here is derived from an EMBL/GenBank/DDBJ whole genome shotgun (WGS) entry which is preliminary data.</text>
</comment>
<dbReference type="OrthoDB" id="446039at2759"/>
<evidence type="ECO:0000313" key="2">
    <source>
        <dbReference type="EMBL" id="CAE7349061.1"/>
    </source>
</evidence>
<accession>A0A812PG72</accession>
<organism evidence="2 3">
    <name type="scientific">Symbiodinium natans</name>
    <dbReference type="NCBI Taxonomy" id="878477"/>
    <lineage>
        <taxon>Eukaryota</taxon>
        <taxon>Sar</taxon>
        <taxon>Alveolata</taxon>
        <taxon>Dinophyceae</taxon>
        <taxon>Suessiales</taxon>
        <taxon>Symbiodiniaceae</taxon>
        <taxon>Symbiodinium</taxon>
    </lineage>
</organism>
<evidence type="ECO:0000256" key="1">
    <source>
        <dbReference type="SAM" id="MobiDB-lite"/>
    </source>
</evidence>
<dbReference type="AlphaFoldDB" id="A0A812PG72"/>
<dbReference type="EMBL" id="CAJNDS010002143">
    <property type="protein sequence ID" value="CAE7349061.1"/>
    <property type="molecule type" value="Genomic_DNA"/>
</dbReference>
<reference evidence="2" key="1">
    <citation type="submission" date="2021-02" db="EMBL/GenBank/DDBJ databases">
        <authorList>
            <person name="Dougan E. K."/>
            <person name="Rhodes N."/>
            <person name="Thang M."/>
            <person name="Chan C."/>
        </authorList>
    </citation>
    <scope>NUCLEOTIDE SEQUENCE</scope>
</reference>
<sequence length="462" mass="50793">MSRSSDGQPGNPTHIPHYEQLLSIQQDQHALAMERKEAEIAHLKVRLAALEGHLTPQDAVNTAVQTKDEECALMMAAKHKELELLATLLQMREQQIEELRSQCEESQVQLAHLRSGGSGSCRASPGSATPPGSHLPGTTGRLDETRREVQRLRLRMEELEASVTEQQDRCTLLARELQIKSERVEVLEDQIQALQWQDGSAFHQRGPRNEGAAQETLVNDSAGDLRGPSTGPRSASPALQHAESAWESFRLADSPGRELRVTPSPYSEDDCISESGPRLECPEPPSTGRQSQELLREMRRLRQQMTELEKLAAGRDQGLPTADKLGAMSSLSMSSGSRQSAANSHTQGIMASGVTDTGDRPGSSLQGALAAACLGASLPEEDGVLSAWEYRPHENDLVDSAVARLVNRGRYRAWRALLCRLEHGVYLCGTKRVHIRVDEEQEVLEASKDGGRTWTDLTRMVT</sequence>
<name>A0A812PG72_9DINO</name>
<evidence type="ECO:0000313" key="3">
    <source>
        <dbReference type="Proteomes" id="UP000604046"/>
    </source>
</evidence>
<proteinExistence type="predicted"/>
<feature type="region of interest" description="Disordered" evidence="1">
    <location>
        <begin position="220"/>
        <end position="242"/>
    </location>
</feature>
<keyword evidence="3" id="KW-1185">Reference proteome</keyword>
<gene>
    <name evidence="2" type="ORF">SNAT2548_LOCUS18337</name>
</gene>